<comment type="caution">
    <text evidence="1">The sequence shown here is derived from an EMBL/GenBank/DDBJ whole genome shotgun (WGS) entry which is preliminary data.</text>
</comment>
<proteinExistence type="predicted"/>
<dbReference type="AlphaFoldDB" id="A0A9W9AAN3"/>
<keyword evidence="2" id="KW-1185">Reference proteome</keyword>
<protein>
    <submittedName>
        <fullName evidence="1">Uncharacterized protein</fullName>
    </submittedName>
</protein>
<dbReference type="EMBL" id="JAOTPV010000009">
    <property type="protein sequence ID" value="KAJ4478352.1"/>
    <property type="molecule type" value="Genomic_DNA"/>
</dbReference>
<gene>
    <name evidence="1" type="ORF">J3R30DRAFT_3480951</name>
</gene>
<evidence type="ECO:0000313" key="1">
    <source>
        <dbReference type="EMBL" id="KAJ4478352.1"/>
    </source>
</evidence>
<accession>A0A9W9AAN3</accession>
<name>A0A9W9AAN3_9AGAR</name>
<reference evidence="1" key="1">
    <citation type="submission" date="2022-08" db="EMBL/GenBank/DDBJ databases">
        <title>A Global Phylogenomic Analysis of the Shiitake Genus Lentinula.</title>
        <authorList>
            <consortium name="DOE Joint Genome Institute"/>
            <person name="Sierra-Patev S."/>
            <person name="Min B."/>
            <person name="Naranjo-Ortiz M."/>
            <person name="Looney B."/>
            <person name="Konkel Z."/>
            <person name="Slot J.C."/>
            <person name="Sakamoto Y."/>
            <person name="Steenwyk J.L."/>
            <person name="Rokas A."/>
            <person name="Carro J."/>
            <person name="Camarero S."/>
            <person name="Ferreira P."/>
            <person name="Molpeceres G."/>
            <person name="Ruiz-Duenas F.J."/>
            <person name="Serrano A."/>
            <person name="Henrissat B."/>
            <person name="Drula E."/>
            <person name="Hughes K.W."/>
            <person name="Mata J.L."/>
            <person name="Ishikawa N.K."/>
            <person name="Vargas-Isla R."/>
            <person name="Ushijima S."/>
            <person name="Smith C.A."/>
            <person name="Ahrendt S."/>
            <person name="Andreopoulos W."/>
            <person name="He G."/>
            <person name="Labutti K."/>
            <person name="Lipzen A."/>
            <person name="Ng V."/>
            <person name="Riley R."/>
            <person name="Sandor L."/>
            <person name="Barry K."/>
            <person name="Martinez A.T."/>
            <person name="Xiao Y."/>
            <person name="Gibbons J.G."/>
            <person name="Terashima K."/>
            <person name="Grigoriev I.V."/>
            <person name="Hibbett D.S."/>
        </authorList>
    </citation>
    <scope>NUCLEOTIDE SEQUENCE</scope>
    <source>
        <strain evidence="1">JLM2183</strain>
    </source>
</reference>
<dbReference type="Proteomes" id="UP001150266">
    <property type="component" value="Unassembled WGS sequence"/>
</dbReference>
<sequence length="77" mass="8538">MSSMILSLQDILGLGSLLQGLWILSPVILHRAISDATGNCLSPGNNIRYLFLLKYPECAFKTWATKYGSLFSIWMGT</sequence>
<evidence type="ECO:0000313" key="2">
    <source>
        <dbReference type="Proteomes" id="UP001150266"/>
    </source>
</evidence>
<organism evidence="1 2">
    <name type="scientific">Lentinula aciculospora</name>
    <dbReference type="NCBI Taxonomy" id="153920"/>
    <lineage>
        <taxon>Eukaryota</taxon>
        <taxon>Fungi</taxon>
        <taxon>Dikarya</taxon>
        <taxon>Basidiomycota</taxon>
        <taxon>Agaricomycotina</taxon>
        <taxon>Agaricomycetes</taxon>
        <taxon>Agaricomycetidae</taxon>
        <taxon>Agaricales</taxon>
        <taxon>Marasmiineae</taxon>
        <taxon>Omphalotaceae</taxon>
        <taxon>Lentinula</taxon>
    </lineage>
</organism>